<protein>
    <submittedName>
        <fullName evidence="3">C5955174-bd65-499c-898f-a17303e05cd3</fullName>
    </submittedName>
</protein>
<keyword evidence="2" id="KW-1133">Transmembrane helix</keyword>
<evidence type="ECO:0000313" key="3">
    <source>
        <dbReference type="EMBL" id="SPQ23104.1"/>
    </source>
</evidence>
<feature type="region of interest" description="Disordered" evidence="1">
    <location>
        <begin position="70"/>
        <end position="90"/>
    </location>
</feature>
<dbReference type="InterPro" id="IPR036065">
    <property type="entry name" value="BolA-like_sf"/>
</dbReference>
<dbReference type="Gene3D" id="3.30.300.90">
    <property type="entry name" value="BolA-like"/>
    <property type="match status" value="1"/>
</dbReference>
<dbReference type="InterPro" id="IPR002634">
    <property type="entry name" value="BolA"/>
</dbReference>
<dbReference type="Pfam" id="PF01722">
    <property type="entry name" value="BolA"/>
    <property type="match status" value="1"/>
</dbReference>
<keyword evidence="2" id="KW-0472">Membrane</keyword>
<feature type="transmembrane region" description="Helical" evidence="2">
    <location>
        <begin position="360"/>
        <end position="380"/>
    </location>
</feature>
<gene>
    <name evidence="3" type="ORF">TT172_LOCUS5523</name>
</gene>
<proteinExistence type="predicted"/>
<dbReference type="PANTHER" id="PTHR37919">
    <property type="entry name" value="PROTEIN CBG05606"/>
    <property type="match status" value="1"/>
</dbReference>
<keyword evidence="2" id="KW-0812">Transmembrane</keyword>
<feature type="region of interest" description="Disordered" evidence="1">
    <location>
        <begin position="185"/>
        <end position="210"/>
    </location>
</feature>
<feature type="transmembrane region" description="Helical" evidence="2">
    <location>
        <begin position="218"/>
        <end position="237"/>
    </location>
</feature>
<accession>A0A446BKS4</accession>
<dbReference type="Proteomes" id="UP000289323">
    <property type="component" value="Unassembled WGS sequence"/>
</dbReference>
<dbReference type="SUPFAM" id="SSF82657">
    <property type="entry name" value="BolA-like"/>
    <property type="match status" value="1"/>
</dbReference>
<reference evidence="3 4" key="1">
    <citation type="submission" date="2018-04" db="EMBL/GenBank/DDBJ databases">
        <authorList>
            <person name="Huttner S."/>
            <person name="Dainat J."/>
        </authorList>
    </citation>
    <scope>NUCLEOTIDE SEQUENCE [LARGE SCALE GENOMIC DNA]</scope>
</reference>
<name>A0A446BKS4_9PEZI</name>
<sequence>MICRACLRARGALAADAAPAQRLLRLAAPRRSLSVPATSQFRSARAASLPRQLPPHHAFIPAARQLSSSAARPSASAQPSEAAPAPADALEKPSFLSEGESQVWDRLAAEFAPTQLVVQDISGGCGSMYGIEISSEKFRGLTVLKQQRLVNAALGDLMKDWHGVQLKTRVPHRPPPALAARLAVEPRRQAEDDGTRCRRRRRPRSPPGWSHTPTTPTLLWLAVSLPLVLWDSGYILLRPHSMPGGALHRPLWVPYALYGEVDHMYGFKQWHLRNGFAAAQSLMNLAETALYVAYLWLWHRHGRAVVPGGRRAVAGRAGALALLLGFSAAVMTVSKTVLYGLNEYCSGFDNVGHNLPWTLVFLYIIPNGAWIVVPLVFMVYSMGAEIIAGLAGASAPPSST</sequence>
<dbReference type="EMBL" id="OUUZ01000009">
    <property type="protein sequence ID" value="SPQ23104.1"/>
    <property type="molecule type" value="Genomic_DNA"/>
</dbReference>
<feature type="transmembrane region" description="Helical" evidence="2">
    <location>
        <begin position="277"/>
        <end position="298"/>
    </location>
</feature>
<dbReference type="PANTHER" id="PTHR37919:SF2">
    <property type="entry name" value="EXPERA DOMAIN-CONTAINING PROTEIN"/>
    <property type="match status" value="1"/>
</dbReference>
<evidence type="ECO:0000256" key="2">
    <source>
        <dbReference type="SAM" id="Phobius"/>
    </source>
</evidence>
<organism evidence="3 4">
    <name type="scientific">Thermothielavioides terrestris</name>
    <dbReference type="NCBI Taxonomy" id="2587410"/>
    <lineage>
        <taxon>Eukaryota</taxon>
        <taxon>Fungi</taxon>
        <taxon>Dikarya</taxon>
        <taxon>Ascomycota</taxon>
        <taxon>Pezizomycotina</taxon>
        <taxon>Sordariomycetes</taxon>
        <taxon>Sordariomycetidae</taxon>
        <taxon>Sordariales</taxon>
        <taxon>Chaetomiaceae</taxon>
        <taxon>Thermothielavioides</taxon>
    </lineage>
</organism>
<feature type="transmembrane region" description="Helical" evidence="2">
    <location>
        <begin position="319"/>
        <end position="340"/>
    </location>
</feature>
<evidence type="ECO:0000313" key="4">
    <source>
        <dbReference type="Proteomes" id="UP000289323"/>
    </source>
</evidence>
<dbReference type="AlphaFoldDB" id="A0A446BKS4"/>
<feature type="compositionally biased region" description="Basic and acidic residues" evidence="1">
    <location>
        <begin position="185"/>
        <end position="196"/>
    </location>
</feature>
<feature type="compositionally biased region" description="Low complexity" evidence="1">
    <location>
        <begin position="70"/>
        <end position="88"/>
    </location>
</feature>
<evidence type="ECO:0000256" key="1">
    <source>
        <dbReference type="SAM" id="MobiDB-lite"/>
    </source>
</evidence>